<name>A0A212IW34_9DELT</name>
<evidence type="ECO:0000259" key="1">
    <source>
        <dbReference type="Pfam" id="PF02518"/>
    </source>
</evidence>
<dbReference type="PANTHER" id="PTHR34220:SF7">
    <property type="entry name" value="SENSOR HISTIDINE KINASE YPDA"/>
    <property type="match status" value="1"/>
</dbReference>
<accession>A0A212IW34</accession>
<dbReference type="Pfam" id="PF02518">
    <property type="entry name" value="HATPase_c"/>
    <property type="match status" value="1"/>
</dbReference>
<feature type="domain" description="Histidine kinase/HSP90-like ATPase" evidence="1">
    <location>
        <begin position="78"/>
        <end position="173"/>
    </location>
</feature>
<evidence type="ECO:0000259" key="2">
    <source>
        <dbReference type="Pfam" id="PF06580"/>
    </source>
</evidence>
<dbReference type="Pfam" id="PF06580">
    <property type="entry name" value="His_kinase"/>
    <property type="match status" value="1"/>
</dbReference>
<dbReference type="EMBL" id="FLUQ01000001">
    <property type="protein sequence ID" value="SBV91431.1"/>
    <property type="molecule type" value="Genomic_DNA"/>
</dbReference>
<dbReference type="InterPro" id="IPR010559">
    <property type="entry name" value="Sig_transdc_His_kin_internal"/>
</dbReference>
<organism evidence="3">
    <name type="scientific">uncultured delta proteobacterium</name>
    <dbReference type="NCBI Taxonomy" id="34034"/>
    <lineage>
        <taxon>Bacteria</taxon>
        <taxon>Deltaproteobacteria</taxon>
        <taxon>environmental samples</taxon>
    </lineage>
</organism>
<sequence length="193" mass="21459">MAYMEGASKASALTRDLSELLRYTLRKSEELIPLQDELGLLQHYINIQKERFGDRIRFSVAVDEESVGDRYRVSLPCMILQPLVENAIVHGLESSVEGGDVNISVWGEEAMLFASVRDNGCGFDPEEVRHRVENRVGLKSTMSRLTLHYGENCRFSVESAPGKGCAITLAVPRMAPLETADSRQEADVFPKGV</sequence>
<reference evidence="3" key="1">
    <citation type="submission" date="2016-04" db="EMBL/GenBank/DDBJ databases">
        <authorList>
            <person name="Evans L.H."/>
            <person name="Alamgir A."/>
            <person name="Owens N."/>
            <person name="Weber N.D."/>
            <person name="Virtaneva K."/>
            <person name="Barbian K."/>
            <person name="Babar A."/>
            <person name="Rosenke K."/>
        </authorList>
    </citation>
    <scope>NUCLEOTIDE SEQUENCE</scope>
    <source>
        <strain evidence="3">86</strain>
    </source>
</reference>
<dbReference type="Gene3D" id="3.30.565.10">
    <property type="entry name" value="Histidine kinase-like ATPase, C-terminal domain"/>
    <property type="match status" value="1"/>
</dbReference>
<dbReference type="GO" id="GO:0016020">
    <property type="term" value="C:membrane"/>
    <property type="evidence" value="ECO:0007669"/>
    <property type="project" value="InterPro"/>
</dbReference>
<dbReference type="InterPro" id="IPR050640">
    <property type="entry name" value="Bact_2-comp_sensor_kinase"/>
</dbReference>
<dbReference type="GO" id="GO:0000155">
    <property type="term" value="F:phosphorelay sensor kinase activity"/>
    <property type="evidence" value="ECO:0007669"/>
    <property type="project" value="InterPro"/>
</dbReference>
<evidence type="ECO:0000313" key="3">
    <source>
        <dbReference type="EMBL" id="SBV91431.1"/>
    </source>
</evidence>
<dbReference type="InterPro" id="IPR036890">
    <property type="entry name" value="HATPase_C_sf"/>
</dbReference>
<proteinExistence type="predicted"/>
<feature type="domain" description="Signal transduction histidine kinase internal region" evidence="2">
    <location>
        <begin position="3"/>
        <end position="56"/>
    </location>
</feature>
<gene>
    <name evidence="3" type="ORF">KL86DPRO_10190</name>
</gene>
<dbReference type="InterPro" id="IPR003594">
    <property type="entry name" value="HATPase_dom"/>
</dbReference>
<protein>
    <submittedName>
        <fullName evidence="3">Uncharacterized protein</fullName>
    </submittedName>
</protein>
<dbReference type="PANTHER" id="PTHR34220">
    <property type="entry name" value="SENSOR HISTIDINE KINASE YPDA"/>
    <property type="match status" value="1"/>
</dbReference>
<dbReference type="AlphaFoldDB" id="A0A212IW34"/>
<dbReference type="SUPFAM" id="SSF55874">
    <property type="entry name" value="ATPase domain of HSP90 chaperone/DNA topoisomerase II/histidine kinase"/>
    <property type="match status" value="1"/>
</dbReference>